<protein>
    <submittedName>
        <fullName evidence="2">Uncharacterized protein</fullName>
    </submittedName>
</protein>
<keyword evidence="1" id="KW-1133">Transmembrane helix</keyword>
<keyword evidence="3" id="KW-1185">Reference proteome</keyword>
<comment type="caution">
    <text evidence="2">The sequence shown here is derived from an EMBL/GenBank/DDBJ whole genome shotgun (WGS) entry which is preliminary data.</text>
</comment>
<keyword evidence="1" id="KW-0812">Transmembrane</keyword>
<sequence length="79" mass="7912">MRTLAWVLTALLLLAGLGLGALALGAFAALNLAAPLWLRSLGTLSTLALGGTVGFTHAVGLSLLASALLGLATYLKPRA</sequence>
<feature type="transmembrane region" description="Helical" evidence="1">
    <location>
        <begin position="57"/>
        <end position="75"/>
    </location>
</feature>
<name>A0ABW1DIV6_9DEIO</name>
<proteinExistence type="predicted"/>
<evidence type="ECO:0000313" key="2">
    <source>
        <dbReference type="EMBL" id="MFC5848057.1"/>
    </source>
</evidence>
<gene>
    <name evidence="2" type="ORF">ACFPQ6_07010</name>
</gene>
<dbReference type="RefSeq" id="WP_380047742.1">
    <property type="nucleotide sequence ID" value="NZ_JBHSOH010000006.1"/>
</dbReference>
<dbReference type="EMBL" id="JBHSOH010000006">
    <property type="protein sequence ID" value="MFC5848057.1"/>
    <property type="molecule type" value="Genomic_DNA"/>
</dbReference>
<evidence type="ECO:0000313" key="3">
    <source>
        <dbReference type="Proteomes" id="UP001595979"/>
    </source>
</evidence>
<reference evidence="3" key="1">
    <citation type="journal article" date="2019" name="Int. J. Syst. Evol. Microbiol.">
        <title>The Global Catalogue of Microorganisms (GCM) 10K type strain sequencing project: providing services to taxonomists for standard genome sequencing and annotation.</title>
        <authorList>
            <consortium name="The Broad Institute Genomics Platform"/>
            <consortium name="The Broad Institute Genome Sequencing Center for Infectious Disease"/>
            <person name="Wu L."/>
            <person name="Ma J."/>
        </authorList>
    </citation>
    <scope>NUCLEOTIDE SEQUENCE [LARGE SCALE GENOMIC DNA]</scope>
    <source>
        <strain evidence="3">CGMCC 1.15053</strain>
    </source>
</reference>
<keyword evidence="1" id="KW-0472">Membrane</keyword>
<accession>A0ABW1DIV6</accession>
<organism evidence="2 3">
    <name type="scientific">Deinococcus petrolearius</name>
    <dbReference type="NCBI Taxonomy" id="1751295"/>
    <lineage>
        <taxon>Bacteria</taxon>
        <taxon>Thermotogati</taxon>
        <taxon>Deinococcota</taxon>
        <taxon>Deinococci</taxon>
        <taxon>Deinococcales</taxon>
        <taxon>Deinococcaceae</taxon>
        <taxon>Deinococcus</taxon>
    </lineage>
</organism>
<evidence type="ECO:0000256" key="1">
    <source>
        <dbReference type="SAM" id="Phobius"/>
    </source>
</evidence>
<dbReference type="Proteomes" id="UP001595979">
    <property type="component" value="Unassembled WGS sequence"/>
</dbReference>